<dbReference type="EMBL" id="FMAY01000010">
    <property type="protein sequence ID" value="SCC26892.1"/>
    <property type="molecule type" value="Genomic_DNA"/>
</dbReference>
<dbReference type="AlphaFoldDB" id="A0A1C4D6C3"/>
<feature type="chain" id="PRO_5008690311" description="Common pilus major fimbrillin subunit EcpA" evidence="8">
    <location>
        <begin position="50"/>
        <end position="221"/>
    </location>
</feature>
<comment type="subcellular location">
    <subcellularLocation>
        <location evidence="1">Fimbrium</location>
    </subcellularLocation>
</comment>
<keyword evidence="5" id="KW-0281">Fimbrium</keyword>
<evidence type="ECO:0000256" key="3">
    <source>
        <dbReference type="ARBA" id="ARBA00014507"/>
    </source>
</evidence>
<comment type="similarity">
    <text evidence="2">Belongs to the EcpA/MatB fimbrillin family.</text>
</comment>
<gene>
    <name evidence="9" type="ORF">GA0061071_110128</name>
</gene>
<evidence type="ECO:0000313" key="9">
    <source>
        <dbReference type="EMBL" id="SCC26892.1"/>
    </source>
</evidence>
<accession>A0A1C4D6C3</accession>
<evidence type="ECO:0000256" key="6">
    <source>
        <dbReference type="ARBA" id="ARBA00026091"/>
    </source>
</evidence>
<evidence type="ECO:0000256" key="4">
    <source>
        <dbReference type="ARBA" id="ARBA00022729"/>
    </source>
</evidence>
<evidence type="ECO:0000256" key="5">
    <source>
        <dbReference type="ARBA" id="ARBA00023263"/>
    </source>
</evidence>
<reference evidence="10" key="1">
    <citation type="submission" date="2016-08" db="EMBL/GenBank/DDBJ databases">
        <authorList>
            <person name="Varghese N."/>
            <person name="Submissions Spin"/>
        </authorList>
    </citation>
    <scope>NUCLEOTIDE SEQUENCE [LARGE SCALE GENOMIC DNA]</scope>
    <source>
        <strain evidence="10">REICA_082</strain>
    </source>
</reference>
<sequence length="221" mass="23289">MLNLAKHPWLSTWDFANINCPSTWWLINMKKTAFIFALMATFTTGSVQAGVTAQAVATWSATAKKDTSSKLIVTPLGSLSFQYAQGIGGFGSQKGLFDVALEGEPQTTAFKLTSRLLANTLTQLNGSGSTLDVGVSYLGTTLSKSSDTVMIDTANGILGGNLSPLGNGYNTPGRTAAQDSFTFSIINGTVDGSTQASDFSQLPEGIWSGDVSVQFDTTWTS</sequence>
<evidence type="ECO:0000256" key="2">
    <source>
        <dbReference type="ARBA" id="ARBA00007305"/>
    </source>
</evidence>
<evidence type="ECO:0000313" key="10">
    <source>
        <dbReference type="Proteomes" id="UP000198975"/>
    </source>
</evidence>
<protein>
    <recommendedName>
        <fullName evidence="3">Common pilus major fimbrillin subunit EcpA</fullName>
    </recommendedName>
    <alternativeName>
        <fullName evidence="7">MatB fimbrillin</fullName>
    </alternativeName>
</protein>
<keyword evidence="10" id="KW-1185">Reference proteome</keyword>
<dbReference type="Gene3D" id="2.60.40.3290">
    <property type="entry name" value="Fimbrial protein EcpA"/>
    <property type="match status" value="1"/>
</dbReference>
<name>A0A1C4D6C3_9ENTR</name>
<organism evidence="9 10">
    <name type="scientific">Kosakonia oryzendophytica</name>
    <dbReference type="NCBI Taxonomy" id="1005665"/>
    <lineage>
        <taxon>Bacteria</taxon>
        <taxon>Pseudomonadati</taxon>
        <taxon>Pseudomonadota</taxon>
        <taxon>Gammaproteobacteria</taxon>
        <taxon>Enterobacterales</taxon>
        <taxon>Enterobacteriaceae</taxon>
        <taxon>Kosakonia</taxon>
    </lineage>
</organism>
<comment type="subunit">
    <text evidence="6">Self-associates. Forms filaments. Interacts with EcpD.</text>
</comment>
<feature type="signal peptide" evidence="8">
    <location>
        <begin position="1"/>
        <end position="49"/>
    </location>
</feature>
<dbReference type="Pfam" id="PF16449">
    <property type="entry name" value="MatB"/>
    <property type="match status" value="1"/>
</dbReference>
<dbReference type="InterPro" id="IPR016514">
    <property type="entry name" value="EcpA"/>
</dbReference>
<proteinExistence type="inferred from homology"/>
<evidence type="ECO:0000256" key="7">
    <source>
        <dbReference type="ARBA" id="ARBA00031192"/>
    </source>
</evidence>
<evidence type="ECO:0000256" key="8">
    <source>
        <dbReference type="SAM" id="SignalP"/>
    </source>
</evidence>
<dbReference type="Proteomes" id="UP000198975">
    <property type="component" value="Unassembled WGS sequence"/>
</dbReference>
<dbReference type="GO" id="GO:0009289">
    <property type="term" value="C:pilus"/>
    <property type="evidence" value="ECO:0007669"/>
    <property type="project" value="UniProtKB-SubCell"/>
</dbReference>
<dbReference type="InterPro" id="IPR038478">
    <property type="entry name" value="Fimbrillin_EcpA_sf"/>
</dbReference>
<keyword evidence="4 8" id="KW-0732">Signal</keyword>
<evidence type="ECO:0000256" key="1">
    <source>
        <dbReference type="ARBA" id="ARBA00004561"/>
    </source>
</evidence>